<name>A0A2K3CWM9_CHLRE</name>
<evidence type="ECO:0000256" key="5">
    <source>
        <dbReference type="SAM" id="SignalP"/>
    </source>
</evidence>
<dbReference type="InParanoid" id="A0A2K3CWM9"/>
<dbReference type="Pfam" id="PF00775">
    <property type="entry name" value="Dioxygenase_C"/>
    <property type="match status" value="1"/>
</dbReference>
<organism evidence="7 8">
    <name type="scientific">Chlamydomonas reinhardtii</name>
    <name type="common">Chlamydomonas smithii</name>
    <dbReference type="NCBI Taxonomy" id="3055"/>
    <lineage>
        <taxon>Eukaryota</taxon>
        <taxon>Viridiplantae</taxon>
        <taxon>Chlorophyta</taxon>
        <taxon>core chlorophytes</taxon>
        <taxon>Chlorophyceae</taxon>
        <taxon>CS clade</taxon>
        <taxon>Chlamydomonadales</taxon>
        <taxon>Chlamydomonadaceae</taxon>
        <taxon>Chlamydomonas</taxon>
    </lineage>
</organism>
<keyword evidence="5" id="KW-0732">Signal</keyword>
<dbReference type="OrthoDB" id="539222at2759"/>
<dbReference type="PROSITE" id="PS51257">
    <property type="entry name" value="PROKAR_LIPOPROTEIN"/>
    <property type="match status" value="1"/>
</dbReference>
<dbReference type="InterPro" id="IPR015889">
    <property type="entry name" value="Intradiol_dOase_core"/>
</dbReference>
<keyword evidence="2" id="KW-0223">Dioxygenase</keyword>
<feature type="chain" id="PRO_5014403650" description="Intradiol ring-cleavage dioxygenases domain-containing protein" evidence="5">
    <location>
        <begin position="20"/>
        <end position="340"/>
    </location>
</feature>
<dbReference type="InterPro" id="IPR050770">
    <property type="entry name" value="Intradiol_RC_Dioxygenase"/>
</dbReference>
<feature type="signal peptide" evidence="5">
    <location>
        <begin position="1"/>
        <end position="19"/>
    </location>
</feature>
<evidence type="ECO:0000313" key="8">
    <source>
        <dbReference type="Proteomes" id="UP000006906"/>
    </source>
</evidence>
<dbReference type="KEGG" id="cre:CHLRE_15g640600v5"/>
<dbReference type="GeneID" id="5726686"/>
<dbReference type="SUPFAM" id="SSF49482">
    <property type="entry name" value="Aromatic compound dioxygenase"/>
    <property type="match status" value="1"/>
</dbReference>
<keyword evidence="8" id="KW-1185">Reference proteome</keyword>
<dbReference type="GO" id="GO:0008199">
    <property type="term" value="F:ferric iron binding"/>
    <property type="evidence" value="ECO:0007669"/>
    <property type="project" value="InterPro"/>
</dbReference>
<sequence length="340" mass="35918">MLIRTLLAIAMLSFACTQASRLLQQDVVASDPTLIDRSQPDWYVSMELQQQQQQQQQTELVELASLGAAAPSSTVIGDGTAAETRVASLVRAAAAKQGRKKPRANRRPPPKPSPRAEASPASAPSPKPSPAPSPALSPSPSPRRSPAPSPSPSPSPRSCLATPSDVLGPFYQSQGVPLNTKPDESFCALKTGGRNATKITITGHVLQYFTCTPVSESSSLAFIDVWQADNAGEYDDNSNLANADCRTRVPIAADGSYKYTTIIPAAYGSRNCLRPPHIHLRLALPGYTLLVTQMYFAGSALNGPGDCGCGGCGSGNPLQQVLLDPVTGAGVFDILLKRQR</sequence>
<feature type="region of interest" description="Disordered" evidence="4">
    <location>
        <begin position="91"/>
        <end position="177"/>
    </location>
</feature>
<feature type="compositionally biased region" description="Basic residues" evidence="4">
    <location>
        <begin position="97"/>
        <end position="109"/>
    </location>
</feature>
<keyword evidence="3" id="KW-0560">Oxidoreductase</keyword>
<dbReference type="GO" id="GO:0051213">
    <property type="term" value="F:dioxygenase activity"/>
    <property type="evidence" value="ECO:0000318"/>
    <property type="project" value="GO_Central"/>
</dbReference>
<comment type="similarity">
    <text evidence="1">Belongs to the intradiol ring-cleavage dioxygenase family.</text>
</comment>
<dbReference type="Gene3D" id="2.60.130.10">
    <property type="entry name" value="Aromatic compound dioxygenase"/>
    <property type="match status" value="1"/>
</dbReference>
<dbReference type="PANTHER" id="PTHR33711:SF10">
    <property type="entry name" value="INTRADIOL RING-CLEAVAGE DIOXYGENASES DOMAIN-CONTAINING PROTEIN"/>
    <property type="match status" value="1"/>
</dbReference>
<dbReference type="EMBL" id="CM008976">
    <property type="protein sequence ID" value="PNW72678.1"/>
    <property type="molecule type" value="Genomic_DNA"/>
</dbReference>
<dbReference type="AlphaFoldDB" id="A0A2K3CWM9"/>
<gene>
    <name evidence="7" type="ORF">CHLRE_15g640600v5</name>
</gene>
<reference evidence="7 8" key="1">
    <citation type="journal article" date="2007" name="Science">
        <title>The Chlamydomonas genome reveals the evolution of key animal and plant functions.</title>
        <authorList>
            <person name="Merchant S.S."/>
            <person name="Prochnik S.E."/>
            <person name="Vallon O."/>
            <person name="Harris E.H."/>
            <person name="Karpowicz S.J."/>
            <person name="Witman G.B."/>
            <person name="Terry A."/>
            <person name="Salamov A."/>
            <person name="Fritz-Laylin L.K."/>
            <person name="Marechal-Drouard L."/>
            <person name="Marshall W.F."/>
            <person name="Qu L.H."/>
            <person name="Nelson D.R."/>
            <person name="Sanderfoot A.A."/>
            <person name="Spalding M.H."/>
            <person name="Kapitonov V.V."/>
            <person name="Ren Q."/>
            <person name="Ferris P."/>
            <person name="Lindquist E."/>
            <person name="Shapiro H."/>
            <person name="Lucas S.M."/>
            <person name="Grimwood J."/>
            <person name="Schmutz J."/>
            <person name="Cardol P."/>
            <person name="Cerutti H."/>
            <person name="Chanfreau G."/>
            <person name="Chen C.L."/>
            <person name="Cognat V."/>
            <person name="Croft M.T."/>
            <person name="Dent R."/>
            <person name="Dutcher S."/>
            <person name="Fernandez E."/>
            <person name="Fukuzawa H."/>
            <person name="Gonzalez-Ballester D."/>
            <person name="Gonzalez-Halphen D."/>
            <person name="Hallmann A."/>
            <person name="Hanikenne M."/>
            <person name="Hippler M."/>
            <person name="Inwood W."/>
            <person name="Jabbari K."/>
            <person name="Kalanon M."/>
            <person name="Kuras R."/>
            <person name="Lefebvre P.A."/>
            <person name="Lemaire S.D."/>
            <person name="Lobanov A.V."/>
            <person name="Lohr M."/>
            <person name="Manuell A."/>
            <person name="Meier I."/>
            <person name="Mets L."/>
            <person name="Mittag M."/>
            <person name="Mittelmeier T."/>
            <person name="Moroney J.V."/>
            <person name="Moseley J."/>
            <person name="Napoli C."/>
            <person name="Nedelcu A.M."/>
            <person name="Niyogi K."/>
            <person name="Novoselov S.V."/>
            <person name="Paulsen I.T."/>
            <person name="Pazour G."/>
            <person name="Purton S."/>
            <person name="Ral J.P."/>
            <person name="Riano-Pachon D.M."/>
            <person name="Riekhof W."/>
            <person name="Rymarquis L."/>
            <person name="Schroda M."/>
            <person name="Stern D."/>
            <person name="Umen J."/>
            <person name="Willows R."/>
            <person name="Wilson N."/>
            <person name="Zimmer S.L."/>
            <person name="Allmer J."/>
            <person name="Balk J."/>
            <person name="Bisova K."/>
            <person name="Chen C.J."/>
            <person name="Elias M."/>
            <person name="Gendler K."/>
            <person name="Hauser C."/>
            <person name="Lamb M.R."/>
            <person name="Ledford H."/>
            <person name="Long J.C."/>
            <person name="Minagawa J."/>
            <person name="Page M.D."/>
            <person name="Pan J."/>
            <person name="Pootakham W."/>
            <person name="Roje S."/>
            <person name="Rose A."/>
            <person name="Stahlberg E."/>
            <person name="Terauchi A.M."/>
            <person name="Yang P."/>
            <person name="Ball S."/>
            <person name="Bowler C."/>
            <person name="Dieckmann C.L."/>
            <person name="Gladyshev V.N."/>
            <person name="Green P."/>
            <person name="Jorgensen R."/>
            <person name="Mayfield S."/>
            <person name="Mueller-Roeber B."/>
            <person name="Rajamani S."/>
            <person name="Sayre R.T."/>
            <person name="Brokstein P."/>
            <person name="Dubchak I."/>
            <person name="Goodstein D."/>
            <person name="Hornick L."/>
            <person name="Huang Y.W."/>
            <person name="Jhaveri J."/>
            <person name="Luo Y."/>
            <person name="Martinez D."/>
            <person name="Ngau W.C."/>
            <person name="Otillar B."/>
            <person name="Poliakov A."/>
            <person name="Porter A."/>
            <person name="Szajkowski L."/>
            <person name="Werner G."/>
            <person name="Zhou K."/>
            <person name="Grigoriev I.V."/>
            <person name="Rokhsar D.S."/>
            <person name="Grossman A.R."/>
        </authorList>
    </citation>
    <scope>NUCLEOTIDE SEQUENCE [LARGE SCALE GENOMIC DNA]</scope>
    <source>
        <strain evidence="8">CC-503</strain>
    </source>
</reference>
<feature type="domain" description="Intradiol ring-cleavage dioxygenases" evidence="6">
    <location>
        <begin position="180"/>
        <end position="299"/>
    </location>
</feature>
<evidence type="ECO:0000256" key="3">
    <source>
        <dbReference type="ARBA" id="ARBA00023002"/>
    </source>
</evidence>
<dbReference type="InterPro" id="IPR000627">
    <property type="entry name" value="Intradiol_dOase_C"/>
</dbReference>
<evidence type="ECO:0000256" key="2">
    <source>
        <dbReference type="ARBA" id="ARBA00022964"/>
    </source>
</evidence>
<evidence type="ECO:0000256" key="4">
    <source>
        <dbReference type="SAM" id="MobiDB-lite"/>
    </source>
</evidence>
<accession>A0A2K3CWM9</accession>
<evidence type="ECO:0000313" key="7">
    <source>
        <dbReference type="EMBL" id="PNW72678.1"/>
    </source>
</evidence>
<feature type="compositionally biased region" description="Pro residues" evidence="4">
    <location>
        <begin position="123"/>
        <end position="155"/>
    </location>
</feature>
<dbReference type="Proteomes" id="UP000006906">
    <property type="component" value="Chromosome 15"/>
</dbReference>
<proteinExistence type="inferred from homology"/>
<evidence type="ECO:0000256" key="1">
    <source>
        <dbReference type="ARBA" id="ARBA00007825"/>
    </source>
</evidence>
<evidence type="ECO:0000259" key="6">
    <source>
        <dbReference type="Pfam" id="PF00775"/>
    </source>
</evidence>
<protein>
    <recommendedName>
        <fullName evidence="6">Intradiol ring-cleavage dioxygenases domain-containing protein</fullName>
    </recommendedName>
</protein>
<dbReference type="RefSeq" id="XP_042916445.1">
    <property type="nucleotide sequence ID" value="XM_043070647.1"/>
</dbReference>
<dbReference type="PaxDb" id="3055-EDO97768"/>
<dbReference type="Gramene" id="PNW72678">
    <property type="protein sequence ID" value="PNW72678"/>
    <property type="gene ID" value="CHLRE_15g640600v5"/>
</dbReference>
<dbReference type="PANTHER" id="PTHR33711">
    <property type="entry name" value="DIOXYGENASE, PUTATIVE (AFU_ORTHOLOGUE AFUA_2G02910)-RELATED"/>
    <property type="match status" value="1"/>
</dbReference>
<dbReference type="CDD" id="cd00421">
    <property type="entry name" value="intradiol_dioxygenase"/>
    <property type="match status" value="1"/>
</dbReference>
<dbReference type="GO" id="GO:0016702">
    <property type="term" value="F:oxidoreductase activity, acting on single donors with incorporation of molecular oxygen, incorporation of two atoms of oxygen"/>
    <property type="evidence" value="ECO:0007669"/>
    <property type="project" value="InterPro"/>
</dbReference>